<dbReference type="InterPro" id="IPR035240">
    <property type="entry name" value="SprT_Zn_ribbon"/>
</dbReference>
<reference evidence="6" key="1">
    <citation type="submission" date="2016-08" db="EMBL/GenBank/DDBJ databases">
        <title>Complete Genome Seqeunce of Paenibacillus sp. BIHB 4019 from tea rhizoplane.</title>
        <authorList>
            <person name="Thakur R."/>
            <person name="Swarnkar M.K."/>
            <person name="Gulati A."/>
        </authorList>
    </citation>
    <scope>NUCLEOTIDE SEQUENCE [LARGE SCALE GENOMIC DNA]</scope>
    <source>
        <strain evidence="6">BIHB4019</strain>
    </source>
</reference>
<dbReference type="GO" id="GO:0005737">
    <property type="term" value="C:cytoplasm"/>
    <property type="evidence" value="ECO:0007669"/>
    <property type="project" value="UniProtKB-SubCell"/>
</dbReference>
<evidence type="ECO:0000256" key="2">
    <source>
        <dbReference type="ARBA" id="ARBA00022723"/>
    </source>
</evidence>
<feature type="domain" description="SprT-like" evidence="5">
    <location>
        <begin position="16"/>
        <end position="160"/>
    </location>
</feature>
<dbReference type="Pfam" id="PF17283">
    <property type="entry name" value="Zn_ribbon_SprT"/>
    <property type="match status" value="1"/>
</dbReference>
<organism evidence="6">
    <name type="scientific">Paenibacillus sp. BIHB 4019</name>
    <dbReference type="NCBI Taxonomy" id="1870819"/>
    <lineage>
        <taxon>Bacteria</taxon>
        <taxon>Bacillati</taxon>
        <taxon>Bacillota</taxon>
        <taxon>Bacilli</taxon>
        <taxon>Bacillales</taxon>
        <taxon>Paenibacillaceae</taxon>
        <taxon>Paenibacillus</taxon>
    </lineage>
</organism>
<protein>
    <recommendedName>
        <fullName evidence="4">Protein SprT-like</fullName>
    </recommendedName>
</protein>
<feature type="binding site" evidence="4">
    <location>
        <position position="79"/>
    </location>
    <ligand>
        <name>Zn(2+)</name>
        <dbReference type="ChEBI" id="CHEBI:29105"/>
    </ligand>
</feature>
<evidence type="ECO:0000256" key="4">
    <source>
        <dbReference type="HAMAP-Rule" id="MF_00745"/>
    </source>
</evidence>
<accession>A0A1B2DCB0</accession>
<proteinExistence type="inferred from homology"/>
<dbReference type="InterPro" id="IPR006640">
    <property type="entry name" value="SprT-like_domain"/>
</dbReference>
<evidence type="ECO:0000259" key="5">
    <source>
        <dbReference type="SMART" id="SM00731"/>
    </source>
</evidence>
<dbReference type="AlphaFoldDB" id="A0A1B2DCB0"/>
<dbReference type="EMBL" id="CP016808">
    <property type="protein sequence ID" value="ANY65349.1"/>
    <property type="molecule type" value="Genomic_DNA"/>
</dbReference>
<feature type="binding site" evidence="4">
    <location>
        <position position="83"/>
    </location>
    <ligand>
        <name>Zn(2+)</name>
        <dbReference type="ChEBI" id="CHEBI:29105"/>
    </ligand>
</feature>
<sequence length="168" mass="19930">MNKGESRFMVQTMKDEELQQWVERVSLESFGRPFKHLATFNGRLKATGGRYFMKSHNIEISPYQLSTFGADETEKIIKHELCHYHLHILKRGYRHRDEDFKRLLAQVGGSRYCQSLPERRVEPFRYKLVCKECGMEYMRKRRINPAKYACGKCRGKLFLKTLDLKSDT</sequence>
<comment type="similarity">
    <text evidence="4">Belongs to the SprT family.</text>
</comment>
<dbReference type="GO" id="GO:0008270">
    <property type="term" value="F:zinc ion binding"/>
    <property type="evidence" value="ECO:0007669"/>
    <property type="project" value="UniProtKB-UniRule"/>
</dbReference>
<name>A0A1B2DCB0_9BACL</name>
<dbReference type="InterPro" id="IPR023524">
    <property type="entry name" value="Uncharacterised_SprT-like"/>
</dbReference>
<keyword evidence="1 4" id="KW-0963">Cytoplasm</keyword>
<evidence type="ECO:0000256" key="3">
    <source>
        <dbReference type="ARBA" id="ARBA00022833"/>
    </source>
</evidence>
<dbReference type="SMART" id="SM00731">
    <property type="entry name" value="SprT"/>
    <property type="match status" value="1"/>
</dbReference>
<evidence type="ECO:0000256" key="1">
    <source>
        <dbReference type="ARBA" id="ARBA00022490"/>
    </source>
</evidence>
<gene>
    <name evidence="6" type="ORF">BBD42_01830</name>
</gene>
<dbReference type="NCBIfam" id="NF003339">
    <property type="entry name" value="PRK04351.1"/>
    <property type="match status" value="1"/>
</dbReference>
<feature type="active site" evidence="4">
    <location>
        <position position="80"/>
    </location>
</feature>
<evidence type="ECO:0000313" key="6">
    <source>
        <dbReference type="EMBL" id="ANY65349.1"/>
    </source>
</evidence>
<keyword evidence="2 4" id="KW-0479">Metal-binding</keyword>
<comment type="subcellular location">
    <subcellularLocation>
        <location evidence="4">Cytoplasm</location>
    </subcellularLocation>
</comment>
<dbReference type="GO" id="GO:0006950">
    <property type="term" value="P:response to stress"/>
    <property type="evidence" value="ECO:0007669"/>
    <property type="project" value="UniProtKB-ARBA"/>
</dbReference>
<dbReference type="Pfam" id="PF10263">
    <property type="entry name" value="SprT-like"/>
    <property type="match status" value="1"/>
</dbReference>
<keyword evidence="3 4" id="KW-0862">Zinc</keyword>
<comment type="cofactor">
    <cofactor evidence="4">
        <name>Zn(2+)</name>
        <dbReference type="ChEBI" id="CHEBI:29105"/>
    </cofactor>
    <text evidence="4">Binds 1 zinc ion.</text>
</comment>
<dbReference type="HAMAP" id="MF_00745">
    <property type="entry name" value="SprT_like"/>
    <property type="match status" value="1"/>
</dbReference>